<name>A0A2D3WD11_9BACT</name>
<dbReference type="Proteomes" id="UP000231638">
    <property type="component" value="Unassembled WGS sequence"/>
</dbReference>
<dbReference type="EMBL" id="DLUG01000167">
    <property type="protein sequence ID" value="DAB36176.1"/>
    <property type="molecule type" value="Genomic_DNA"/>
</dbReference>
<organism evidence="2 3">
    <name type="scientific">Sulfurospirillum cavolei</name>
    <dbReference type="NCBI Taxonomy" id="366522"/>
    <lineage>
        <taxon>Bacteria</taxon>
        <taxon>Pseudomonadati</taxon>
        <taxon>Campylobacterota</taxon>
        <taxon>Epsilonproteobacteria</taxon>
        <taxon>Campylobacterales</taxon>
        <taxon>Sulfurospirillaceae</taxon>
        <taxon>Sulfurospirillum</taxon>
    </lineage>
</organism>
<feature type="non-terminal residue" evidence="2">
    <location>
        <position position="84"/>
    </location>
</feature>
<keyword evidence="1" id="KW-1133">Transmembrane helix</keyword>
<keyword evidence="2" id="KW-0418">Kinase</keyword>
<gene>
    <name evidence="2" type="ORF">CFH80_06225</name>
</gene>
<reference evidence="2 3" key="1">
    <citation type="journal article" date="2017" name="Front. Microbiol.">
        <title>Comparative Genomic Analysis of the Class Epsilonproteobacteria and Proposed Reclassification to Epsilonbacteraeota (phyl. nov.).</title>
        <authorList>
            <person name="Waite D.W."/>
            <person name="Vanwonterghem I."/>
            <person name="Rinke C."/>
            <person name="Parks D.H."/>
            <person name="Zhang Y."/>
            <person name="Takai K."/>
            <person name="Sievert S.M."/>
            <person name="Simon J."/>
            <person name="Campbell B.J."/>
            <person name="Hanson T.E."/>
            <person name="Woyke T."/>
            <person name="Klotz M.G."/>
            <person name="Hugenholtz P."/>
        </authorList>
    </citation>
    <scope>NUCLEOTIDE SEQUENCE [LARGE SCALE GENOMIC DNA]</scope>
    <source>
        <strain evidence="2">UBA11420</strain>
    </source>
</reference>
<keyword evidence="1" id="KW-0812">Transmembrane</keyword>
<proteinExistence type="predicted"/>
<dbReference type="GO" id="GO:0016301">
    <property type="term" value="F:kinase activity"/>
    <property type="evidence" value="ECO:0007669"/>
    <property type="project" value="UniProtKB-KW"/>
</dbReference>
<evidence type="ECO:0000313" key="2">
    <source>
        <dbReference type="EMBL" id="DAB36176.1"/>
    </source>
</evidence>
<evidence type="ECO:0000313" key="3">
    <source>
        <dbReference type="Proteomes" id="UP000231638"/>
    </source>
</evidence>
<sequence>MKWYHSLLVRITLIFALALAGMSAIFFVVARYETLRDVQTVVDYSHVALRAAFDRQTQNLDFGKLEEMGFSLVTDEMLKDKILD</sequence>
<dbReference type="STRING" id="366522.GCA_001548055_00289"/>
<protein>
    <submittedName>
        <fullName evidence="2">Two-component sensor histidine kinase</fullName>
    </submittedName>
</protein>
<accession>A0A2D3WD11</accession>
<comment type="caution">
    <text evidence="2">The sequence shown here is derived from an EMBL/GenBank/DDBJ whole genome shotgun (WGS) entry which is preliminary data.</text>
</comment>
<keyword evidence="1" id="KW-0472">Membrane</keyword>
<evidence type="ECO:0000256" key="1">
    <source>
        <dbReference type="SAM" id="Phobius"/>
    </source>
</evidence>
<dbReference type="AlphaFoldDB" id="A0A2D3WD11"/>
<keyword evidence="2" id="KW-0808">Transferase</keyword>
<feature type="transmembrane region" description="Helical" evidence="1">
    <location>
        <begin position="7"/>
        <end position="30"/>
    </location>
</feature>